<sequence>MMTTPGGSSSGRFKPLPTAMYAGYSGTASSWVAKTSVSASGKRIQREMAELNVDPPPQCSAGPKGDNLYHWIATIIGPSGTPYEGGIFFLDMIFPSDYPFKPPKVVFKTRIYHCNVDTAGNLSVEILRDSWSPALTITKVLQAIRSIFLKPETYNPALPVIARLYLSDREKHEEVAKEWTLRFAK</sequence>
<dbReference type="GeneID" id="108859196"/>
<feature type="domain" description="UBC core" evidence="1">
    <location>
        <begin position="39"/>
        <end position="185"/>
    </location>
</feature>
<name>A0A6J0NWI9_RAPSA</name>
<reference evidence="3" key="2">
    <citation type="submission" date="2025-08" db="UniProtKB">
        <authorList>
            <consortium name="RefSeq"/>
        </authorList>
    </citation>
    <scope>IDENTIFICATION</scope>
    <source>
        <tissue evidence="3">Leaf</tissue>
    </source>
</reference>
<protein>
    <submittedName>
        <fullName evidence="3">Constitutive photomorphogenesis protein 10</fullName>
    </submittedName>
</protein>
<accession>A0A6J0NWI9</accession>
<evidence type="ECO:0000313" key="2">
    <source>
        <dbReference type="Proteomes" id="UP000504610"/>
    </source>
</evidence>
<dbReference type="InterPro" id="IPR016135">
    <property type="entry name" value="UBQ-conjugating_enzyme/RWD"/>
</dbReference>
<dbReference type="PROSITE" id="PS50127">
    <property type="entry name" value="UBC_2"/>
    <property type="match status" value="1"/>
</dbReference>
<dbReference type="InterPro" id="IPR000608">
    <property type="entry name" value="UBC"/>
</dbReference>
<gene>
    <name evidence="3" type="primary">LOC108859196</name>
</gene>
<evidence type="ECO:0000259" key="1">
    <source>
        <dbReference type="PROSITE" id="PS50127"/>
    </source>
</evidence>
<dbReference type="RefSeq" id="XP_018488566.1">
    <property type="nucleotide sequence ID" value="XM_018633064.2"/>
</dbReference>
<proteinExistence type="predicted"/>
<dbReference type="AlphaFoldDB" id="A0A6J0NWI9"/>
<evidence type="ECO:0000313" key="3">
    <source>
        <dbReference type="RefSeq" id="XP_018488566.1"/>
    </source>
</evidence>
<reference evidence="2" key="1">
    <citation type="journal article" date="2019" name="Database">
        <title>The radish genome database (RadishGD): an integrated information resource for radish genomics.</title>
        <authorList>
            <person name="Yu H.J."/>
            <person name="Baek S."/>
            <person name="Lee Y.J."/>
            <person name="Cho A."/>
            <person name="Mun J.H."/>
        </authorList>
    </citation>
    <scope>NUCLEOTIDE SEQUENCE [LARGE SCALE GENOMIC DNA]</scope>
    <source>
        <strain evidence="2">cv. WK10039</strain>
    </source>
</reference>
<dbReference type="Pfam" id="PF00179">
    <property type="entry name" value="UQ_con"/>
    <property type="match status" value="1"/>
</dbReference>
<dbReference type="SMART" id="SM00212">
    <property type="entry name" value="UBCc"/>
    <property type="match status" value="1"/>
</dbReference>
<dbReference type="SUPFAM" id="SSF54495">
    <property type="entry name" value="UBC-like"/>
    <property type="match status" value="1"/>
</dbReference>
<dbReference type="KEGG" id="rsz:108859196"/>
<organism evidence="2 3">
    <name type="scientific">Raphanus sativus</name>
    <name type="common">Radish</name>
    <name type="synonym">Raphanus raphanistrum var. sativus</name>
    <dbReference type="NCBI Taxonomy" id="3726"/>
    <lineage>
        <taxon>Eukaryota</taxon>
        <taxon>Viridiplantae</taxon>
        <taxon>Streptophyta</taxon>
        <taxon>Embryophyta</taxon>
        <taxon>Tracheophyta</taxon>
        <taxon>Spermatophyta</taxon>
        <taxon>Magnoliopsida</taxon>
        <taxon>eudicotyledons</taxon>
        <taxon>Gunneridae</taxon>
        <taxon>Pentapetalae</taxon>
        <taxon>rosids</taxon>
        <taxon>malvids</taxon>
        <taxon>Brassicales</taxon>
        <taxon>Brassicaceae</taxon>
        <taxon>Brassiceae</taxon>
        <taxon>Raphanus</taxon>
    </lineage>
</organism>
<dbReference type="PANTHER" id="PTHR24068">
    <property type="entry name" value="UBIQUITIN-CONJUGATING ENZYME E2"/>
    <property type="match status" value="1"/>
</dbReference>
<dbReference type="OrthoDB" id="7851174at2759"/>
<dbReference type="Gene3D" id="3.10.110.10">
    <property type="entry name" value="Ubiquitin Conjugating Enzyme"/>
    <property type="match status" value="1"/>
</dbReference>
<dbReference type="FunFam" id="3.10.110.10:FF:000092">
    <property type="entry name" value="Constitutive photomorphogenesis protein 10"/>
    <property type="match status" value="1"/>
</dbReference>
<dbReference type="Proteomes" id="UP000504610">
    <property type="component" value="Chromosome 5"/>
</dbReference>
<keyword evidence="2" id="KW-1185">Reference proteome</keyword>